<accession>X6LTS1</accession>
<feature type="non-terminal residue" evidence="2">
    <location>
        <position position="1"/>
    </location>
</feature>
<name>X6LTS1_RETFI</name>
<protein>
    <submittedName>
        <fullName evidence="2">Uncharacterized protein</fullName>
    </submittedName>
</protein>
<feature type="region of interest" description="Disordered" evidence="1">
    <location>
        <begin position="41"/>
        <end position="63"/>
    </location>
</feature>
<feature type="region of interest" description="Disordered" evidence="1">
    <location>
        <begin position="127"/>
        <end position="147"/>
    </location>
</feature>
<organism evidence="2 3">
    <name type="scientific">Reticulomyxa filosa</name>
    <dbReference type="NCBI Taxonomy" id="46433"/>
    <lineage>
        <taxon>Eukaryota</taxon>
        <taxon>Sar</taxon>
        <taxon>Rhizaria</taxon>
        <taxon>Retaria</taxon>
        <taxon>Foraminifera</taxon>
        <taxon>Monothalamids</taxon>
        <taxon>Reticulomyxidae</taxon>
        <taxon>Reticulomyxa</taxon>
    </lineage>
</organism>
<proteinExistence type="predicted"/>
<feature type="compositionally biased region" description="Basic and acidic residues" evidence="1">
    <location>
        <begin position="44"/>
        <end position="63"/>
    </location>
</feature>
<comment type="caution">
    <text evidence="2">The sequence shown here is derived from an EMBL/GenBank/DDBJ whole genome shotgun (WGS) entry which is preliminary data.</text>
</comment>
<feature type="non-terminal residue" evidence="2">
    <location>
        <position position="159"/>
    </location>
</feature>
<keyword evidence="3" id="KW-1185">Reference proteome</keyword>
<evidence type="ECO:0000313" key="2">
    <source>
        <dbReference type="EMBL" id="ETO04130.1"/>
    </source>
</evidence>
<gene>
    <name evidence="2" type="ORF">RFI_33272</name>
</gene>
<reference evidence="2 3" key="1">
    <citation type="journal article" date="2013" name="Curr. Biol.">
        <title>The Genome of the Foraminiferan Reticulomyxa filosa.</title>
        <authorList>
            <person name="Glockner G."/>
            <person name="Hulsmann N."/>
            <person name="Schleicher M."/>
            <person name="Noegel A.A."/>
            <person name="Eichinger L."/>
            <person name="Gallinger C."/>
            <person name="Pawlowski J."/>
            <person name="Sierra R."/>
            <person name="Euteneuer U."/>
            <person name="Pillet L."/>
            <person name="Moustafa A."/>
            <person name="Platzer M."/>
            <person name="Groth M."/>
            <person name="Szafranski K."/>
            <person name="Schliwa M."/>
        </authorList>
    </citation>
    <scope>NUCLEOTIDE SEQUENCE [LARGE SCALE GENOMIC DNA]</scope>
</reference>
<dbReference type="AlphaFoldDB" id="X6LTS1"/>
<sequence length="159" mass="18401">FFFFFFKKKKKKKNSGSSTFLSSGSAARKSLSSWFHWHQSMTSADKEKNREKNKETNGEHVKMDEKKEQILNVVKTWKVRLCALQDEIVELRTQNEALQDTVHLLQWQLEQQRCYHASPLHVSIGTQTTSQHHHSHAHSNDNANVAKNTIKNIVEGSKV</sequence>
<evidence type="ECO:0000256" key="1">
    <source>
        <dbReference type="SAM" id="MobiDB-lite"/>
    </source>
</evidence>
<evidence type="ECO:0000313" key="3">
    <source>
        <dbReference type="Proteomes" id="UP000023152"/>
    </source>
</evidence>
<dbReference type="Proteomes" id="UP000023152">
    <property type="component" value="Unassembled WGS sequence"/>
</dbReference>
<dbReference type="EMBL" id="ASPP01030188">
    <property type="protein sequence ID" value="ETO04130.1"/>
    <property type="molecule type" value="Genomic_DNA"/>
</dbReference>